<dbReference type="PANTHER" id="PTHR46583:SF1">
    <property type="entry name" value="REGULATOR OF G-PROTEIN SIGNALING 22"/>
    <property type="match status" value="1"/>
</dbReference>
<dbReference type="GO" id="GO:0009966">
    <property type="term" value="P:regulation of signal transduction"/>
    <property type="evidence" value="ECO:0007669"/>
    <property type="project" value="InterPro"/>
</dbReference>
<protein>
    <submittedName>
        <fullName evidence="3">RGS22 protein</fullName>
    </submittedName>
</protein>
<dbReference type="GO" id="GO:0001965">
    <property type="term" value="F:G-protein alpha-subunit binding"/>
    <property type="evidence" value="ECO:0007669"/>
    <property type="project" value="InterPro"/>
</dbReference>
<dbReference type="Proteomes" id="UP000586634">
    <property type="component" value="Unassembled WGS sequence"/>
</dbReference>
<dbReference type="InterPro" id="IPR048075">
    <property type="entry name" value="RGS22_RGS_second"/>
</dbReference>
<dbReference type="Gene3D" id="1.10.167.10">
    <property type="entry name" value="Regulator of G-protein Signalling 4, domain 2"/>
    <property type="match status" value="3"/>
</dbReference>
<evidence type="ECO:0000256" key="1">
    <source>
        <dbReference type="SAM" id="MobiDB-lite"/>
    </source>
</evidence>
<dbReference type="SUPFAM" id="SSF48097">
    <property type="entry name" value="Regulator of G-protein signaling, RGS"/>
    <property type="match status" value="4"/>
</dbReference>
<dbReference type="GO" id="GO:0005737">
    <property type="term" value="C:cytoplasm"/>
    <property type="evidence" value="ECO:0007669"/>
    <property type="project" value="TreeGrafter"/>
</dbReference>
<organism evidence="3 4">
    <name type="scientific">Nycticryphes semicollaris</name>
    <dbReference type="NCBI Taxonomy" id="227226"/>
    <lineage>
        <taxon>Eukaryota</taxon>
        <taxon>Metazoa</taxon>
        <taxon>Chordata</taxon>
        <taxon>Craniata</taxon>
        <taxon>Vertebrata</taxon>
        <taxon>Euteleostomi</taxon>
        <taxon>Archelosauria</taxon>
        <taxon>Archosauria</taxon>
        <taxon>Dinosauria</taxon>
        <taxon>Saurischia</taxon>
        <taxon>Theropoda</taxon>
        <taxon>Coelurosauria</taxon>
        <taxon>Aves</taxon>
        <taxon>Neognathae</taxon>
        <taxon>Neoaves</taxon>
        <taxon>Charadriiformes</taxon>
        <taxon>Rostratulidae</taxon>
        <taxon>Nycticryphes</taxon>
    </lineage>
</organism>
<feature type="non-terminal residue" evidence="3">
    <location>
        <position position="1294"/>
    </location>
</feature>
<evidence type="ECO:0000259" key="2">
    <source>
        <dbReference type="PROSITE" id="PS50132"/>
    </source>
</evidence>
<evidence type="ECO:0000313" key="4">
    <source>
        <dbReference type="Proteomes" id="UP000586634"/>
    </source>
</evidence>
<feature type="domain" description="RGS" evidence="2">
    <location>
        <begin position="845"/>
        <end position="904"/>
    </location>
</feature>
<dbReference type="InterPro" id="IPR048074">
    <property type="entry name" value="RGS22_RGS_fourth"/>
</dbReference>
<dbReference type="InterPro" id="IPR048073">
    <property type="entry name" value="RGS22_RGS_third"/>
</dbReference>
<sequence length="1294" mass="149020">LLLQTFAQPIKFNSDFGVFEVVNDAPQCLQSQLKKILHDQKPPNSIYDVLRTAKNDGQLSKMHSDSPAFNIDSNYNTMCLDREQAIQWIKKERLPAFLESDCYFEYRLAKLISQVEWSKTGINFIIDSDYYPWIKRRHPTSLSPQEDDISLIMKKFYISLGQATVSQTKDCFTLAKQSESMKTTDSFMHPVASSQIQDFQCLPGQHERDDSLSGKDSLLEAGSLSKEYHQWTFLSPPREASEKGNVIRERSREAEEGISVAIAEPPSHTQLRVYLDLKWDSAAKEEKGKESTTFQTQQEFIPLYTQFVTKEHISELTHQPGADAENDVDFHKQPELFIRDLSDNEFAHGTAESSFSQSSSPFTVLESKGDVREQDTEEVSLTSSSEGDGADSRAAWCISHRTYDTGNRHEFERFKKFIKGTLGERYWWLWMDIERLKVLKDSTRQQRQLAKMRKLYLLSSGDYFLGSEVLLRLHLLHGHQWNIRHLRQIQPEVLKPLLLYWGPRFCVTHSTAIDTASAKLKLWHTCQERPRLDIDPFPQMVSLLPLTPKSCMPTTLPFLPQKNRTSSPSTLLKLATPNLSLKRSSRLSPTPPPRQSPQSEDFSSRKWQSVSRDMIHCLALDDTKDSKYQGHRKYTYAELLPGKSAAGSVVLGQSRMEIMLQCLYLENRAGYYFTHFCEKSGNKLWKNSAYFWFDLQAYHQLFYQETLQPYKICKQAQFLYATYIAPSASMDIGLHQSQKNIIYQKIDPAFEDLFDPAEEYILTVLLEPWMKMVEADKYTYGKVELVEETRQLDSVYFRKLQALHQESGSKKDESTIADTGLPPCPDALKDDHHLLQVPKESAGLNLSDLIHDKEKLEQFWTFLNEHSASMDLMCWLDIEQFRMMLHKDKEKREEKSKDIKNKYLNKKYFFGPNSPATREQQEQLMRSGGGWGQMLHDRLSPAVLLEMQQCVQKRLEKQWLPLFLADEHRWVEGQAKMKDITEDLPRQKQEKTTRMWKASEHVDNKCVSSSSEIIAFRKALLDPVTANQFQHFVSLKGDLLENGVLFWQEVQKYKDLCHSHCDDATVQKKITAIIDCFINSAVPPALQIDIPTEQAKKILERRKELGPYIFREAQMTIFALLFKFWPKFCKFRSNLASDEILLALEKKKGKKRQKKEGKTAEVRLAKFQVKEVGTKPISSALVDGISVETGSAPFSEGYGLQVSNKNATTDIVQIQLMVFNGILQTSWSYSKYIEALERERLHLKMQEDLEKKSSSFLTGCASSMSFPKPGNSEKSTISPKSSMILEKHSNLPKK</sequence>
<feature type="region of interest" description="Disordered" evidence="1">
    <location>
        <begin position="349"/>
        <end position="390"/>
    </location>
</feature>
<dbReference type="InterPro" id="IPR036305">
    <property type="entry name" value="RGS_sf"/>
</dbReference>
<keyword evidence="4" id="KW-1185">Reference proteome</keyword>
<accession>A0A7L1HBZ9</accession>
<reference evidence="3 4" key="1">
    <citation type="submission" date="2019-09" db="EMBL/GenBank/DDBJ databases">
        <title>Bird 10,000 Genomes (B10K) Project - Family phase.</title>
        <authorList>
            <person name="Zhang G."/>
        </authorList>
    </citation>
    <scope>NUCLEOTIDE SEQUENCE [LARGE SCALE GENOMIC DNA]</scope>
    <source>
        <strain evidence="3">B10K-DU-002-14</strain>
        <tissue evidence="3">Muscle</tissue>
    </source>
</reference>
<dbReference type="SMART" id="SM00315">
    <property type="entry name" value="RGS"/>
    <property type="match status" value="1"/>
</dbReference>
<proteinExistence type="predicted"/>
<evidence type="ECO:0000313" key="3">
    <source>
        <dbReference type="EMBL" id="NXN23066.1"/>
    </source>
</evidence>
<dbReference type="CDD" id="cd08726">
    <property type="entry name" value="RGS_RGS22_3"/>
    <property type="match status" value="1"/>
</dbReference>
<dbReference type="Pfam" id="PF00615">
    <property type="entry name" value="RGS"/>
    <property type="match status" value="3"/>
</dbReference>
<gene>
    <name evidence="3" type="primary">Rgs22</name>
    <name evidence="3" type="ORF">NYCSEM_R13561</name>
</gene>
<dbReference type="InterPro" id="IPR016137">
    <property type="entry name" value="RGS"/>
</dbReference>
<dbReference type="CDD" id="cd08725">
    <property type="entry name" value="RGS_RGS22_4"/>
    <property type="match status" value="1"/>
</dbReference>
<dbReference type="PROSITE" id="PS50132">
    <property type="entry name" value="RGS"/>
    <property type="match status" value="2"/>
</dbReference>
<feature type="region of interest" description="Disordered" evidence="1">
    <location>
        <begin position="1263"/>
        <end position="1294"/>
    </location>
</feature>
<dbReference type="InterPro" id="IPR042651">
    <property type="entry name" value="Rgs22"/>
</dbReference>
<dbReference type="GO" id="GO:0005634">
    <property type="term" value="C:nucleus"/>
    <property type="evidence" value="ECO:0007669"/>
    <property type="project" value="TreeGrafter"/>
</dbReference>
<feature type="compositionally biased region" description="Basic and acidic residues" evidence="1">
    <location>
        <begin position="1285"/>
        <end position="1294"/>
    </location>
</feature>
<comment type="caution">
    <text evidence="3">The sequence shown here is derived from an EMBL/GenBank/DDBJ whole genome shotgun (WGS) entry which is preliminary data.</text>
</comment>
<dbReference type="CDD" id="cd08727">
    <property type="entry name" value="RGS_RGS22_2"/>
    <property type="match status" value="1"/>
</dbReference>
<feature type="non-terminal residue" evidence="3">
    <location>
        <position position="1"/>
    </location>
</feature>
<dbReference type="PANTHER" id="PTHR46583">
    <property type="entry name" value="REGULATOR OF G-PROTEIN SIGNALING 22"/>
    <property type="match status" value="1"/>
</dbReference>
<feature type="region of interest" description="Disordered" evidence="1">
    <location>
        <begin position="582"/>
        <end position="606"/>
    </location>
</feature>
<dbReference type="OrthoDB" id="10013157at2759"/>
<name>A0A7L1HBZ9_9CHAR</name>
<feature type="domain" description="RGS" evidence="2">
    <location>
        <begin position="1015"/>
        <end position="1121"/>
    </location>
</feature>
<dbReference type="EMBL" id="VXBJ01001528">
    <property type="protein sequence ID" value="NXN23066.1"/>
    <property type="molecule type" value="Genomic_DNA"/>
</dbReference>
<dbReference type="InterPro" id="IPR044926">
    <property type="entry name" value="RGS_subdomain_2"/>
</dbReference>
<feature type="compositionally biased region" description="Polar residues" evidence="1">
    <location>
        <begin position="1272"/>
        <end position="1281"/>
    </location>
</feature>